<accession>A0A3L9YBN2</accession>
<name>A0A3L9YBN2_9FLAO</name>
<gene>
    <name evidence="2" type="ORF">BXY75_2589</name>
</gene>
<evidence type="ECO:0000256" key="1">
    <source>
        <dbReference type="SAM" id="SignalP"/>
    </source>
</evidence>
<sequence length="343" mass="35918">MKTTTTYIAIATLLLTFTGVFAQNIQEGSQSSNADYLAKKEIDLQAANRSDLDAQPIIVSENQNKLAAAERINYQAVARDAGGVLMANTAITVDFEIRDGAGGPAVFNETHNLVTNVTGVFSTQIGNTVSLANVNWLNINAWLQVDLNGTDVGETRMGSVPTALHSKNSGAVMIYGSGTSNADKMIAQHSPAFPGWGIGYNDASDVVDFMSGGTKTMRVNLGTGAISTNSNVEALQTTTSPALNRMYGNSLPIAFGRVDVSVTTGYGVSSVSNPSTGVYLITLDNSAASAGDLVPMITPFTLVGNGEMTGFNPISANSFEVKIFNEAGAPKASAFSFVVFANR</sequence>
<feature type="chain" id="PRO_5018005135" evidence="1">
    <location>
        <begin position="23"/>
        <end position="343"/>
    </location>
</feature>
<dbReference type="OrthoDB" id="1157149at2"/>
<comment type="caution">
    <text evidence="2">The sequence shown here is derived from an EMBL/GenBank/DDBJ whole genome shotgun (WGS) entry which is preliminary data.</text>
</comment>
<keyword evidence="1" id="KW-0732">Signal</keyword>
<dbReference type="Proteomes" id="UP000271339">
    <property type="component" value="Unassembled WGS sequence"/>
</dbReference>
<dbReference type="RefSeq" id="WP_121908140.1">
    <property type="nucleotide sequence ID" value="NZ_REFC01000014.1"/>
</dbReference>
<dbReference type="AlphaFoldDB" id="A0A3L9YBN2"/>
<proteinExistence type="predicted"/>
<evidence type="ECO:0000313" key="3">
    <source>
        <dbReference type="Proteomes" id="UP000271339"/>
    </source>
</evidence>
<reference evidence="2 3" key="1">
    <citation type="submission" date="2018-10" db="EMBL/GenBank/DDBJ databases">
        <title>Genomic Encyclopedia of Archaeal and Bacterial Type Strains, Phase II (KMG-II): from individual species to whole genera.</title>
        <authorList>
            <person name="Goeker M."/>
        </authorList>
    </citation>
    <scope>NUCLEOTIDE SEQUENCE [LARGE SCALE GENOMIC DNA]</scope>
    <source>
        <strain evidence="2 3">DSM 23424</strain>
    </source>
</reference>
<evidence type="ECO:0000313" key="2">
    <source>
        <dbReference type="EMBL" id="RMA57784.1"/>
    </source>
</evidence>
<organism evidence="2 3">
    <name type="scientific">Ulvibacter antarcticus</name>
    <dbReference type="NCBI Taxonomy" id="442714"/>
    <lineage>
        <taxon>Bacteria</taxon>
        <taxon>Pseudomonadati</taxon>
        <taxon>Bacteroidota</taxon>
        <taxon>Flavobacteriia</taxon>
        <taxon>Flavobacteriales</taxon>
        <taxon>Flavobacteriaceae</taxon>
        <taxon>Ulvibacter</taxon>
    </lineage>
</organism>
<keyword evidence="3" id="KW-1185">Reference proteome</keyword>
<dbReference type="EMBL" id="REFC01000014">
    <property type="protein sequence ID" value="RMA57784.1"/>
    <property type="molecule type" value="Genomic_DNA"/>
</dbReference>
<feature type="signal peptide" evidence="1">
    <location>
        <begin position="1"/>
        <end position="22"/>
    </location>
</feature>
<protein>
    <submittedName>
        <fullName evidence="2">Uncharacterized protein</fullName>
    </submittedName>
</protein>